<dbReference type="AlphaFoldDB" id="A0A182UV12"/>
<proteinExistence type="predicted"/>
<evidence type="ECO:0000313" key="2">
    <source>
        <dbReference type="EnsemblMetazoa" id="AMEM004134-PA"/>
    </source>
</evidence>
<keyword evidence="1" id="KW-0812">Transmembrane</keyword>
<evidence type="ECO:0000313" key="3">
    <source>
        <dbReference type="Proteomes" id="UP000075903"/>
    </source>
</evidence>
<keyword evidence="1" id="KW-0472">Membrane</keyword>
<accession>A0A182UV12</accession>
<evidence type="ECO:0000256" key="1">
    <source>
        <dbReference type="SAM" id="Phobius"/>
    </source>
</evidence>
<sequence>MAQAKNICSRDGCGGGGGGGVGVDRTRTHLFTRRRHSIIFHWGSPIGGDVMVRDRSRASFLSFDLLFTTLLRFASIPFFAGAAAGIVSGFVFSLAAFSCPGAKVDWKLRSESTSRFESVSGSSVKLLCGDRAIADSLSRSPLLEHVSSSSPTIPSSSSSSSTYWCLPLRGGSARPTEPLSSSSCSRPGSRYWKVLVPGMRMYWCPLMMVICVSALPAGTLPPARSVRGLIARKKLLPVWPAGSGGGVAGSCVSGVSTGGKAAGRRPGAVPDCSSSRSRLLMYSTAIRSVSTLLSFLWTPRAVVPASNASAISSGMRWRSAANPLLTCWTRLRSRAFRRSTADTVVRGSLERFRPGRPGPVGEPAPASCLARVAIVTAGGSTLSALT</sequence>
<dbReference type="VEuPathDB" id="VectorBase:AMEM004134"/>
<dbReference type="Proteomes" id="UP000075903">
    <property type="component" value="Unassembled WGS sequence"/>
</dbReference>
<organism evidence="2 3">
    <name type="scientific">Anopheles merus</name>
    <name type="common">Mosquito</name>
    <dbReference type="NCBI Taxonomy" id="30066"/>
    <lineage>
        <taxon>Eukaryota</taxon>
        <taxon>Metazoa</taxon>
        <taxon>Ecdysozoa</taxon>
        <taxon>Arthropoda</taxon>
        <taxon>Hexapoda</taxon>
        <taxon>Insecta</taxon>
        <taxon>Pterygota</taxon>
        <taxon>Neoptera</taxon>
        <taxon>Endopterygota</taxon>
        <taxon>Diptera</taxon>
        <taxon>Nematocera</taxon>
        <taxon>Culicoidea</taxon>
        <taxon>Culicidae</taxon>
        <taxon>Anophelinae</taxon>
        <taxon>Anopheles</taxon>
    </lineage>
</organism>
<keyword evidence="1" id="KW-1133">Transmembrane helix</keyword>
<protein>
    <submittedName>
        <fullName evidence="2">Uncharacterized protein</fullName>
    </submittedName>
</protein>
<name>A0A182UV12_ANOME</name>
<reference evidence="2" key="1">
    <citation type="submission" date="2020-05" db="UniProtKB">
        <authorList>
            <consortium name="EnsemblMetazoa"/>
        </authorList>
    </citation>
    <scope>IDENTIFICATION</scope>
    <source>
        <strain evidence="2">MAF</strain>
    </source>
</reference>
<dbReference type="EnsemblMetazoa" id="AMEM004134-RA">
    <property type="protein sequence ID" value="AMEM004134-PA"/>
    <property type="gene ID" value="AMEM004134"/>
</dbReference>
<keyword evidence="3" id="KW-1185">Reference proteome</keyword>
<feature type="transmembrane region" description="Helical" evidence="1">
    <location>
        <begin position="76"/>
        <end position="99"/>
    </location>
</feature>